<organism evidence="2 3">
    <name type="scientific">Trichobilharzia regenti</name>
    <name type="common">Nasal bird schistosome</name>
    <dbReference type="NCBI Taxonomy" id="157069"/>
    <lineage>
        <taxon>Eukaryota</taxon>
        <taxon>Metazoa</taxon>
        <taxon>Spiralia</taxon>
        <taxon>Lophotrochozoa</taxon>
        <taxon>Platyhelminthes</taxon>
        <taxon>Trematoda</taxon>
        <taxon>Digenea</taxon>
        <taxon>Strigeidida</taxon>
        <taxon>Schistosomatoidea</taxon>
        <taxon>Schistosomatidae</taxon>
        <taxon>Trichobilharzia</taxon>
    </lineage>
</organism>
<name>A0AA85KFM1_TRIRE</name>
<sequence length="111" mass="12872">MMTESKVVDDDTPSDRDDTDAEKVLTTGDESKCTFECYSYTSRLVPDYLRLTPVVIDQNSKYFDEYFKAKQVENFCKRSLLKEEQRSNTVTSCPQNNAMLLSVSIEDLLFW</sequence>
<proteinExistence type="predicted"/>
<evidence type="ECO:0000256" key="1">
    <source>
        <dbReference type="SAM" id="MobiDB-lite"/>
    </source>
</evidence>
<protein>
    <submittedName>
        <fullName evidence="3">UDENN domain-containing protein</fullName>
    </submittedName>
</protein>
<feature type="compositionally biased region" description="Basic and acidic residues" evidence="1">
    <location>
        <begin position="1"/>
        <end position="16"/>
    </location>
</feature>
<dbReference type="Proteomes" id="UP000050795">
    <property type="component" value="Unassembled WGS sequence"/>
</dbReference>
<reference evidence="3" key="2">
    <citation type="submission" date="2023-11" db="UniProtKB">
        <authorList>
            <consortium name="WormBaseParasite"/>
        </authorList>
    </citation>
    <scope>IDENTIFICATION</scope>
</reference>
<reference evidence="2" key="1">
    <citation type="submission" date="2022-06" db="EMBL/GenBank/DDBJ databases">
        <authorList>
            <person name="Berger JAMES D."/>
            <person name="Berger JAMES D."/>
        </authorList>
    </citation>
    <scope>NUCLEOTIDE SEQUENCE [LARGE SCALE GENOMIC DNA]</scope>
</reference>
<accession>A0AA85KFM1</accession>
<evidence type="ECO:0000313" key="2">
    <source>
        <dbReference type="Proteomes" id="UP000050795"/>
    </source>
</evidence>
<feature type="region of interest" description="Disordered" evidence="1">
    <location>
        <begin position="1"/>
        <end position="22"/>
    </location>
</feature>
<keyword evidence="2" id="KW-1185">Reference proteome</keyword>
<evidence type="ECO:0000313" key="3">
    <source>
        <dbReference type="WBParaSite" id="TREG1_90320.1"/>
    </source>
</evidence>
<dbReference type="WBParaSite" id="TREG1_90320.1">
    <property type="protein sequence ID" value="TREG1_90320.1"/>
    <property type="gene ID" value="TREG1_90320"/>
</dbReference>
<dbReference type="AlphaFoldDB" id="A0AA85KFM1"/>